<evidence type="ECO:0000313" key="8">
    <source>
        <dbReference type="Proteomes" id="UP000322887"/>
    </source>
</evidence>
<dbReference type="GeneID" id="98648243"/>
<keyword evidence="8" id="KW-1185">Reference proteome</keyword>
<keyword evidence="3" id="KW-0274">FAD</keyword>
<accession>A0ABX5YQQ8</accession>
<evidence type="ECO:0000256" key="4">
    <source>
        <dbReference type="ARBA" id="ARBA00022857"/>
    </source>
</evidence>
<evidence type="ECO:0000256" key="5">
    <source>
        <dbReference type="ARBA" id="ARBA00023002"/>
    </source>
</evidence>
<gene>
    <name evidence="7" type="ORF">GmarT_37460</name>
</gene>
<evidence type="ECO:0000256" key="2">
    <source>
        <dbReference type="ARBA" id="ARBA00022630"/>
    </source>
</evidence>
<dbReference type="InterPro" id="IPR000960">
    <property type="entry name" value="Flavin_mOase"/>
</dbReference>
<dbReference type="InterPro" id="IPR020946">
    <property type="entry name" value="Flavin_mOase-like"/>
</dbReference>
<protein>
    <submittedName>
        <fullName evidence="7">Flavin-binding monooxygenase-like protein</fullName>
    </submittedName>
</protein>
<evidence type="ECO:0000256" key="1">
    <source>
        <dbReference type="ARBA" id="ARBA00009183"/>
    </source>
</evidence>
<dbReference type="PRINTS" id="PR00370">
    <property type="entry name" value="FMOXYGENASE"/>
</dbReference>
<evidence type="ECO:0000256" key="3">
    <source>
        <dbReference type="ARBA" id="ARBA00022827"/>
    </source>
</evidence>
<keyword evidence="6" id="KW-0472">Membrane</keyword>
<dbReference type="InterPro" id="IPR050346">
    <property type="entry name" value="FMO-like"/>
</dbReference>
<dbReference type="InterPro" id="IPR036188">
    <property type="entry name" value="FAD/NAD-bd_sf"/>
</dbReference>
<name>A0ABX5YQQ8_9PLAN</name>
<proteinExistence type="inferred from homology"/>
<organism evidence="7 8">
    <name type="scientific">Gimesia maris</name>
    <dbReference type="NCBI Taxonomy" id="122"/>
    <lineage>
        <taxon>Bacteria</taxon>
        <taxon>Pseudomonadati</taxon>
        <taxon>Planctomycetota</taxon>
        <taxon>Planctomycetia</taxon>
        <taxon>Planctomycetales</taxon>
        <taxon>Planctomycetaceae</taxon>
        <taxon>Gimesia</taxon>
    </lineage>
</organism>
<dbReference type="Pfam" id="PF00743">
    <property type="entry name" value="FMO-like"/>
    <property type="match status" value="1"/>
</dbReference>
<keyword evidence="4" id="KW-0521">NADP</keyword>
<dbReference type="EMBL" id="CP042910">
    <property type="protein sequence ID" value="QEG17862.1"/>
    <property type="molecule type" value="Genomic_DNA"/>
</dbReference>
<dbReference type="Gene3D" id="3.50.50.60">
    <property type="entry name" value="FAD/NAD(P)-binding domain"/>
    <property type="match status" value="1"/>
</dbReference>
<keyword evidence="5" id="KW-0560">Oxidoreductase</keyword>
<sequence>MTGTGPNPKVTAKQKRLAIIGGGSSGLISLKNSLESLKEWDIVCYEKSDRITGCWGNPYPGFVSTSTKYTTQFSCFTPFDANVKPDGGASRSEFFRNDEYGQYLEQFAETFSLHGHIATQHCVDKLCRDVDRGGWQLSITDLKEEHAEPITEYFDSVILCTGLTAERVQIDCKIKILSIPELHHPVGLGHITENRIVVIGGGESAVDYANRLSRPELNNQVFLSLRSGIRVSPRYHPIRGVPSDFLRNRLLLSIHEDIRNWIGQRFVELRIRYQETFRRLFPAKKGADVSTSEMDQDVNQIRKEWAYKLTKTAKDDLFNMFHNKSDDFLDAVAAGRITIVGPPVDNQFTVFRRFDSDQEEHIEPSLVVPAVGYQGRLSELSEGHLQLSDFYLGCIHTTYPDMFLVGFARPIIGNIPSISEVQARFVCGLIAETFPRPANIETLHRADSLRRKVRYKELRLESIYPVEMFPYCDQLARLMNTFPTLRALGSLSVWCRMQLTPATTMHYDYRETQSRERDATTPVYMPGSLIIILLVIKPFDFVYRTFRRLFKRNL</sequence>
<evidence type="ECO:0000256" key="6">
    <source>
        <dbReference type="SAM" id="Phobius"/>
    </source>
</evidence>
<reference evidence="7 8" key="1">
    <citation type="submission" date="2019-08" db="EMBL/GenBank/DDBJ databases">
        <title>Deep-cultivation of Planctomycetes and their phenomic and genomic characterization uncovers novel biology.</title>
        <authorList>
            <person name="Wiegand S."/>
            <person name="Jogler M."/>
            <person name="Boedeker C."/>
            <person name="Pinto D."/>
            <person name="Vollmers J."/>
            <person name="Rivas-Marin E."/>
            <person name="Kohn T."/>
            <person name="Peeters S.H."/>
            <person name="Heuer A."/>
            <person name="Rast P."/>
            <person name="Oberbeckmann S."/>
            <person name="Bunk B."/>
            <person name="Jeske O."/>
            <person name="Meyerdierks A."/>
            <person name="Storesund J.E."/>
            <person name="Kallscheuer N."/>
            <person name="Luecker S."/>
            <person name="Lage O.M."/>
            <person name="Pohl T."/>
            <person name="Merkel B.J."/>
            <person name="Hornburger P."/>
            <person name="Mueller R.-W."/>
            <person name="Bruemmer F."/>
            <person name="Labrenz M."/>
            <person name="Spormann A.M."/>
            <person name="Op den Camp H."/>
            <person name="Overmann J."/>
            <person name="Amann R."/>
            <person name="Jetten M.S.M."/>
            <person name="Mascher T."/>
            <person name="Medema M.H."/>
            <person name="Devos D.P."/>
            <person name="Kaster A.-K."/>
            <person name="Ovreas L."/>
            <person name="Rohde M."/>
            <person name="Galperin M.Y."/>
            <person name="Jogler C."/>
        </authorList>
    </citation>
    <scope>NUCLEOTIDE SEQUENCE [LARGE SCALE GENOMIC DNA]</scope>
    <source>
        <strain evidence="7 8">DSM 8797</strain>
    </source>
</reference>
<dbReference type="PANTHER" id="PTHR23023">
    <property type="entry name" value="DIMETHYLANILINE MONOOXYGENASE"/>
    <property type="match status" value="1"/>
</dbReference>
<keyword evidence="2" id="KW-0285">Flavoprotein</keyword>
<keyword evidence="6" id="KW-0812">Transmembrane</keyword>
<feature type="transmembrane region" description="Helical" evidence="6">
    <location>
        <begin position="523"/>
        <end position="543"/>
    </location>
</feature>
<comment type="similarity">
    <text evidence="1">Belongs to the FMO family.</text>
</comment>
<dbReference type="RefSeq" id="WP_002645517.1">
    <property type="nucleotide sequence ID" value="NZ_CP042910.1"/>
</dbReference>
<keyword evidence="6" id="KW-1133">Transmembrane helix</keyword>
<dbReference type="SUPFAM" id="SSF51905">
    <property type="entry name" value="FAD/NAD(P)-binding domain"/>
    <property type="match status" value="2"/>
</dbReference>
<evidence type="ECO:0000313" key="7">
    <source>
        <dbReference type="EMBL" id="QEG17862.1"/>
    </source>
</evidence>
<dbReference type="PIRSF" id="PIRSF000332">
    <property type="entry name" value="FMO"/>
    <property type="match status" value="1"/>
</dbReference>
<dbReference type="Proteomes" id="UP000322887">
    <property type="component" value="Chromosome"/>
</dbReference>